<evidence type="ECO:0000313" key="1">
    <source>
        <dbReference type="EMBL" id="MCL6268339.1"/>
    </source>
</evidence>
<accession>A0ABT0PAA1</accession>
<evidence type="ECO:0000313" key="2">
    <source>
        <dbReference type="Proteomes" id="UP001203338"/>
    </source>
</evidence>
<comment type="caution">
    <text evidence="1">The sequence shown here is derived from an EMBL/GenBank/DDBJ whole genome shotgun (WGS) entry which is preliminary data.</text>
</comment>
<dbReference type="PANTHER" id="PTHR38745:SF2">
    <property type="entry name" value="TYROSINE SPECIFIC PROTEIN PHOSPHATASES DOMAIN-CONTAINING PROTEIN"/>
    <property type="match status" value="1"/>
</dbReference>
<name>A0ABT0PAA1_9GAMM</name>
<evidence type="ECO:0008006" key="3">
    <source>
        <dbReference type="Google" id="ProtNLM"/>
    </source>
</evidence>
<organism evidence="1 2">
    <name type="scientific">Parendozoicomonas callyspongiae</name>
    <dbReference type="NCBI Taxonomy" id="2942213"/>
    <lineage>
        <taxon>Bacteria</taxon>
        <taxon>Pseudomonadati</taxon>
        <taxon>Pseudomonadota</taxon>
        <taxon>Gammaproteobacteria</taxon>
        <taxon>Oceanospirillales</taxon>
        <taxon>Endozoicomonadaceae</taxon>
        <taxon>Parendozoicomonas</taxon>
    </lineage>
</organism>
<dbReference type="InterPro" id="IPR029021">
    <property type="entry name" value="Prot-tyrosine_phosphatase-like"/>
</dbReference>
<dbReference type="EMBL" id="JAMFLX010000001">
    <property type="protein sequence ID" value="MCL6268339.1"/>
    <property type="molecule type" value="Genomic_DNA"/>
</dbReference>
<dbReference type="InterPro" id="IPR016130">
    <property type="entry name" value="Tyr_Pase_AS"/>
</dbReference>
<keyword evidence="2" id="KW-1185">Reference proteome</keyword>
<dbReference type="PROSITE" id="PS00383">
    <property type="entry name" value="TYR_PHOSPHATASE_1"/>
    <property type="match status" value="1"/>
</dbReference>
<protein>
    <recommendedName>
        <fullName evidence="3">Tyrosine specific protein phosphatases domain-containing protein</fullName>
    </recommendedName>
</protein>
<proteinExistence type="predicted"/>
<dbReference type="SUPFAM" id="SSF52799">
    <property type="entry name" value="(Phosphotyrosine protein) phosphatases II"/>
    <property type="match status" value="1"/>
</dbReference>
<gene>
    <name evidence="1" type="ORF">M3P05_00040</name>
</gene>
<dbReference type="PANTHER" id="PTHR38745">
    <property type="entry name" value="PHOSPHATASE, PUTATIVE-RELATED"/>
    <property type="match status" value="1"/>
</dbReference>
<reference evidence="1 2" key="1">
    <citation type="submission" date="2022-05" db="EMBL/GenBank/DDBJ databases">
        <authorList>
            <person name="Park J.-S."/>
        </authorList>
    </citation>
    <scope>NUCLEOTIDE SEQUENCE [LARGE SCALE GENOMIC DNA]</scope>
    <source>
        <strain evidence="1 2">2012CJ34-2</strain>
    </source>
</reference>
<sequence length="298" mass="34944">MRLSIPQRWFYIWITITFSFVHPTYTQAGVTWNRLIKADDKPGGKASSAVRLLRKCSLCLFNQDNFDPDKVRVVDQQNENIILRMPNPSIDGEFRENKLYDAIRTAVPSWKGPDDSEIVVFNLMHRWAEFEEYVVEKSWFDAHPEHKFKYFPQLGSLLPSTWVPGLLRKLLYKWDRHLLLRARVVVDALHDELSTLGEKPKIIILHCVSGRDRTGFIDGLYQMTYNEKSYESVVKVNQEVAGKPQDFYSRNSLRWEALRLIEEGYSHVGEKQAVLDYDDKDTAYFQRQLSVSKKQKKH</sequence>
<dbReference type="Proteomes" id="UP001203338">
    <property type="component" value="Unassembled WGS sequence"/>
</dbReference>
<dbReference type="RefSeq" id="WP_249697169.1">
    <property type="nucleotide sequence ID" value="NZ_JAMFLX010000001.1"/>
</dbReference>